<evidence type="ECO:0000313" key="3">
    <source>
        <dbReference type="Proteomes" id="UP000268093"/>
    </source>
</evidence>
<gene>
    <name evidence="2" type="ORF">BC936DRAFT_145724</name>
</gene>
<proteinExistence type="predicted"/>
<sequence>MSKEDDYTVEGEVEKDEDYVLNEEHGEFVIAESHLKTMFHVKLSHSKGGEEYAPEQQPGENDSEEPVPKPTLRKSTLEKARQQGFFAEDESEEPEQELMTGEQEPDSKIASLVAASHRTGRTAAAKRASAEQASQIYQETTGYPLEINESVYIQQFAVGRVASILFSAQI</sequence>
<protein>
    <submittedName>
        <fullName evidence="2">Uncharacterized protein</fullName>
    </submittedName>
</protein>
<dbReference type="Proteomes" id="UP000268093">
    <property type="component" value="Unassembled WGS sequence"/>
</dbReference>
<reference evidence="2 3" key="1">
    <citation type="journal article" date="2018" name="New Phytol.">
        <title>Phylogenomics of Endogonaceae and evolution of mycorrhizas within Mucoromycota.</title>
        <authorList>
            <person name="Chang Y."/>
            <person name="Desiro A."/>
            <person name="Na H."/>
            <person name="Sandor L."/>
            <person name="Lipzen A."/>
            <person name="Clum A."/>
            <person name="Barry K."/>
            <person name="Grigoriev I.V."/>
            <person name="Martin F.M."/>
            <person name="Stajich J.E."/>
            <person name="Smith M.E."/>
            <person name="Bonito G."/>
            <person name="Spatafora J.W."/>
        </authorList>
    </citation>
    <scope>NUCLEOTIDE SEQUENCE [LARGE SCALE GENOMIC DNA]</scope>
    <source>
        <strain evidence="2 3">GMNB39</strain>
    </source>
</reference>
<keyword evidence="3" id="KW-1185">Reference proteome</keyword>
<feature type="compositionally biased region" description="Acidic residues" evidence="1">
    <location>
        <begin position="7"/>
        <end position="21"/>
    </location>
</feature>
<evidence type="ECO:0000256" key="1">
    <source>
        <dbReference type="SAM" id="MobiDB-lite"/>
    </source>
</evidence>
<comment type="caution">
    <text evidence="2">The sequence shown here is derived from an EMBL/GenBank/DDBJ whole genome shotgun (WGS) entry which is preliminary data.</text>
</comment>
<dbReference type="EMBL" id="RBNI01004519">
    <property type="protein sequence ID" value="RUP47448.1"/>
    <property type="molecule type" value="Genomic_DNA"/>
</dbReference>
<name>A0A433D979_9FUNG</name>
<accession>A0A433D979</accession>
<feature type="compositionally biased region" description="Acidic residues" evidence="1">
    <location>
        <begin position="87"/>
        <end position="96"/>
    </location>
</feature>
<evidence type="ECO:0000313" key="2">
    <source>
        <dbReference type="EMBL" id="RUP47448.1"/>
    </source>
</evidence>
<organism evidence="2 3">
    <name type="scientific">Jimgerdemannia flammicorona</name>
    <dbReference type="NCBI Taxonomy" id="994334"/>
    <lineage>
        <taxon>Eukaryota</taxon>
        <taxon>Fungi</taxon>
        <taxon>Fungi incertae sedis</taxon>
        <taxon>Mucoromycota</taxon>
        <taxon>Mucoromycotina</taxon>
        <taxon>Endogonomycetes</taxon>
        <taxon>Endogonales</taxon>
        <taxon>Endogonaceae</taxon>
        <taxon>Jimgerdemannia</taxon>
    </lineage>
</organism>
<feature type="region of interest" description="Disordered" evidence="1">
    <location>
        <begin position="1"/>
        <end position="21"/>
    </location>
</feature>
<feature type="region of interest" description="Disordered" evidence="1">
    <location>
        <begin position="46"/>
        <end position="107"/>
    </location>
</feature>
<dbReference type="AlphaFoldDB" id="A0A433D979"/>
<dbReference type="OrthoDB" id="2144121at2759"/>